<comment type="similarity">
    <text evidence="4 19">Belongs to the heme-copper respiratory oxidase family.</text>
</comment>
<feature type="transmembrane region" description="Helical" evidence="20">
    <location>
        <begin position="448"/>
        <end position="469"/>
    </location>
</feature>
<evidence type="ECO:0000256" key="8">
    <source>
        <dbReference type="ARBA" id="ARBA00022660"/>
    </source>
</evidence>
<dbReference type="PANTHER" id="PTHR10422">
    <property type="entry name" value="CYTOCHROME C OXIDASE SUBUNIT 1"/>
    <property type="match status" value="1"/>
</dbReference>
<comment type="cofactor">
    <cofactor evidence="20">
        <name>ferriheme a</name>
        <dbReference type="ChEBI" id="CHEBI:60532"/>
    </cofactor>
    <text evidence="20">Heme A3.</text>
</comment>
<keyword evidence="9 19" id="KW-0812">Transmembrane</keyword>
<evidence type="ECO:0000256" key="14">
    <source>
        <dbReference type="ARBA" id="ARBA00023002"/>
    </source>
</evidence>
<dbReference type="InterPro" id="IPR036927">
    <property type="entry name" value="Cyt_c_oxase-like_su1_sf"/>
</dbReference>
<dbReference type="InterPro" id="IPR000883">
    <property type="entry name" value="Cyt_C_Oxase_1"/>
</dbReference>
<keyword evidence="13 20" id="KW-1133">Transmembrane helix</keyword>
<feature type="transmembrane region" description="Helical" evidence="20">
    <location>
        <begin position="376"/>
        <end position="400"/>
    </location>
</feature>
<protein>
    <recommendedName>
        <fullName evidence="20">Quinol oxidase subunit 1</fullName>
        <ecNumber evidence="20">1.10.3.-</ecNumber>
    </recommendedName>
</protein>
<feature type="transmembrane region" description="Helical" evidence="20">
    <location>
        <begin position="342"/>
        <end position="364"/>
    </location>
</feature>
<feature type="transmembrane region" description="Helical" evidence="20">
    <location>
        <begin position="412"/>
        <end position="436"/>
    </location>
</feature>
<feature type="transmembrane region" description="Helical" evidence="20">
    <location>
        <begin position="229"/>
        <end position="250"/>
    </location>
</feature>
<evidence type="ECO:0000256" key="17">
    <source>
        <dbReference type="ARBA" id="ARBA00023065"/>
    </source>
</evidence>
<evidence type="ECO:0000256" key="11">
    <source>
        <dbReference type="ARBA" id="ARBA00022781"/>
    </source>
</evidence>
<dbReference type="PROSITE" id="PS00077">
    <property type="entry name" value="COX1_CUB"/>
    <property type="match status" value="1"/>
</dbReference>
<feature type="transmembrane region" description="Helical" evidence="20">
    <location>
        <begin position="185"/>
        <end position="209"/>
    </location>
</feature>
<dbReference type="RefSeq" id="WP_343802337.1">
    <property type="nucleotide sequence ID" value="NZ_BAAADJ010000061.1"/>
</dbReference>
<accession>A0ABP3GGF2</accession>
<dbReference type="EC" id="1.10.3.-" evidence="20"/>
<feature type="transmembrane region" description="Helical" evidence="20">
    <location>
        <begin position="98"/>
        <end position="125"/>
    </location>
</feature>
<reference evidence="23" key="1">
    <citation type="journal article" date="2019" name="Int. J. Syst. Evol. Microbiol.">
        <title>The Global Catalogue of Microorganisms (GCM) 10K type strain sequencing project: providing services to taxonomists for standard genome sequencing and annotation.</title>
        <authorList>
            <consortium name="The Broad Institute Genomics Platform"/>
            <consortium name="The Broad Institute Genome Sequencing Center for Infectious Disease"/>
            <person name="Wu L."/>
            <person name="Ma J."/>
        </authorList>
    </citation>
    <scope>NUCLEOTIDE SEQUENCE [LARGE SCALE GENOMIC DNA]</scope>
    <source>
        <strain evidence="23">JCM 9731</strain>
    </source>
</reference>
<dbReference type="PROSITE" id="PS50855">
    <property type="entry name" value="COX1"/>
    <property type="match status" value="1"/>
</dbReference>
<keyword evidence="18 20" id="KW-0472">Membrane</keyword>
<evidence type="ECO:0000256" key="13">
    <source>
        <dbReference type="ARBA" id="ARBA00022989"/>
    </source>
</evidence>
<keyword evidence="7 19" id="KW-0349">Heme</keyword>
<comment type="subcellular location">
    <subcellularLocation>
        <location evidence="2 20">Cell membrane</location>
        <topology evidence="2 20">Multi-pass membrane protein</topology>
    </subcellularLocation>
</comment>
<evidence type="ECO:0000256" key="6">
    <source>
        <dbReference type="ARBA" id="ARBA00022475"/>
    </source>
</evidence>
<dbReference type="PANTHER" id="PTHR10422:SF35">
    <property type="entry name" value="CYTOCHROME BO(3) UBIQUINOL OXIDASE SUBUNIT 1"/>
    <property type="match status" value="1"/>
</dbReference>
<keyword evidence="16 20" id="KW-0186">Copper</keyword>
<feature type="transmembrane region" description="Helical" evidence="20">
    <location>
        <begin position="14"/>
        <end position="37"/>
    </location>
</feature>
<evidence type="ECO:0000259" key="21">
    <source>
        <dbReference type="PROSITE" id="PS50855"/>
    </source>
</evidence>
<feature type="transmembrane region" description="Helical" evidence="20">
    <location>
        <begin position="489"/>
        <end position="514"/>
    </location>
</feature>
<dbReference type="Proteomes" id="UP001500782">
    <property type="component" value="Unassembled WGS sequence"/>
</dbReference>
<evidence type="ECO:0000256" key="18">
    <source>
        <dbReference type="ARBA" id="ARBA00023136"/>
    </source>
</evidence>
<evidence type="ECO:0000256" key="12">
    <source>
        <dbReference type="ARBA" id="ARBA00022982"/>
    </source>
</evidence>
<feature type="transmembrane region" description="Helical" evidence="20">
    <location>
        <begin position="137"/>
        <end position="158"/>
    </location>
</feature>
<evidence type="ECO:0000256" key="5">
    <source>
        <dbReference type="ARBA" id="ARBA00022448"/>
    </source>
</evidence>
<keyword evidence="15 20" id="KW-0408">Iron</keyword>
<evidence type="ECO:0000256" key="19">
    <source>
        <dbReference type="RuleBase" id="RU000370"/>
    </source>
</evidence>
<organism evidence="22 23">
    <name type="scientific">Bacillus carboniphilus</name>
    <dbReference type="NCBI Taxonomy" id="86663"/>
    <lineage>
        <taxon>Bacteria</taxon>
        <taxon>Bacillati</taxon>
        <taxon>Bacillota</taxon>
        <taxon>Bacilli</taxon>
        <taxon>Bacillales</taxon>
        <taxon>Bacillaceae</taxon>
        <taxon>Bacillus</taxon>
    </lineage>
</organism>
<keyword evidence="5 19" id="KW-0813">Transport</keyword>
<evidence type="ECO:0000256" key="9">
    <source>
        <dbReference type="ARBA" id="ARBA00022692"/>
    </source>
</evidence>
<evidence type="ECO:0000313" key="22">
    <source>
        <dbReference type="EMBL" id="GAA0342738.1"/>
    </source>
</evidence>
<keyword evidence="6 20" id="KW-1003">Cell membrane</keyword>
<keyword evidence="8 19" id="KW-0679">Respiratory chain</keyword>
<evidence type="ECO:0000256" key="16">
    <source>
        <dbReference type="ARBA" id="ARBA00023008"/>
    </source>
</evidence>
<dbReference type="Gene3D" id="1.20.210.10">
    <property type="entry name" value="Cytochrome c oxidase-like, subunit I domain"/>
    <property type="match status" value="1"/>
</dbReference>
<evidence type="ECO:0000256" key="2">
    <source>
        <dbReference type="ARBA" id="ARBA00004651"/>
    </source>
</evidence>
<dbReference type="SUPFAM" id="SSF81442">
    <property type="entry name" value="Cytochrome c oxidase subunit I-like"/>
    <property type="match status" value="1"/>
</dbReference>
<feature type="transmembrane region" description="Helical" evidence="20">
    <location>
        <begin position="591"/>
        <end position="617"/>
    </location>
</feature>
<keyword evidence="10 20" id="KW-0479">Metal-binding</keyword>
<feature type="transmembrane region" description="Helical" evidence="20">
    <location>
        <begin position="270"/>
        <end position="294"/>
    </location>
</feature>
<dbReference type="InterPro" id="IPR023615">
    <property type="entry name" value="Cyt_c_Oxase_su1_BS"/>
</dbReference>
<dbReference type="NCBIfam" id="TIGR02882">
    <property type="entry name" value="QoxB"/>
    <property type="match status" value="1"/>
</dbReference>
<evidence type="ECO:0000256" key="1">
    <source>
        <dbReference type="ARBA" id="ARBA00000725"/>
    </source>
</evidence>
<dbReference type="InterPro" id="IPR023616">
    <property type="entry name" value="Cyt_c_oxase-like_su1_dom"/>
</dbReference>
<comment type="pathway">
    <text evidence="3 20">Energy metabolism; oxidative phosphorylation.</text>
</comment>
<evidence type="ECO:0000313" key="23">
    <source>
        <dbReference type="Proteomes" id="UP001500782"/>
    </source>
</evidence>
<feature type="transmembrane region" description="Helical" evidence="20">
    <location>
        <begin position="306"/>
        <end position="330"/>
    </location>
</feature>
<evidence type="ECO:0000256" key="7">
    <source>
        <dbReference type="ARBA" id="ARBA00022617"/>
    </source>
</evidence>
<evidence type="ECO:0000256" key="15">
    <source>
        <dbReference type="ARBA" id="ARBA00023004"/>
    </source>
</evidence>
<sequence length="648" mass="73070">MEFLERFAIPHPSVAIYASMVAIGITVIAIFAGLTYFKKWGYLWREWLTTVDHKRIGIMYLISALLMLFRGGVDAIMMRAQLAVPENTLLDAQHYNEIFTTHGVVMIIFMAMPFIMALMNFVVPLQIGARDVAFPRLNALSFWLFFMGAMLFNISFVVGGSPDAGWTSYFPLAGNEFSPSVGTNYYMIAIQIAGLGTLMTGINFITTILKMRAPGMTLMKMPMFTWSSLITNVIIVFAFPVLTVALAMGTMDRLFGTHFFTTNNGGMDMLWANLFWVWGHPEVYILILPAFGIYSEVISTFARRNLYGYKSMVGSMVIISLLSFLVWAHHFFTMGHGALTNSIFSITTMAIAVPTGIKIFNWLFTLWKGKIEFTVPMLYSLGFIPIFTIGGVTGVMLAMASADYQYHNTMFLVAHFHLVIIPGVVFAMLAGLTYWWPKMFGFMLNERIGKWAFWFIASGTVVAFFPMFISGLDGQARRMYTYSEATGFGIWNMLSFVGALMLAVGFVIIVYNIYYSTRYASREISSDPWNARSLEWATHSPVPEYNFAIAPEVNSSEAFWDAKKNKESLFKGKYQEIHMPNKSGVPFIMSAIFYVWGFSMIFSLWIPAILSTIGIFACMAHRSVEEDHGYHISVDEIIETEEKLGGAR</sequence>
<keyword evidence="12 19" id="KW-0249">Electron transport</keyword>
<comment type="catalytic activity">
    <reaction evidence="1 20">
        <text>2 a quinol + O2 = 2 a quinone + 2 H2O</text>
        <dbReference type="Rhea" id="RHEA:55376"/>
        <dbReference type="ChEBI" id="CHEBI:15377"/>
        <dbReference type="ChEBI" id="CHEBI:15379"/>
        <dbReference type="ChEBI" id="CHEBI:24646"/>
        <dbReference type="ChEBI" id="CHEBI:132124"/>
    </reaction>
</comment>
<keyword evidence="11 20" id="KW-0375">Hydrogen ion transport</keyword>
<keyword evidence="17 20" id="KW-0406">Ion transport</keyword>
<keyword evidence="14 20" id="KW-0560">Oxidoreductase</keyword>
<proteinExistence type="inferred from homology"/>
<evidence type="ECO:0000256" key="10">
    <source>
        <dbReference type="ARBA" id="ARBA00022723"/>
    </source>
</evidence>
<name>A0ABP3GGF2_9BACI</name>
<evidence type="ECO:0000256" key="4">
    <source>
        <dbReference type="ARBA" id="ARBA00009578"/>
    </source>
</evidence>
<feature type="transmembrane region" description="Helical" evidence="20">
    <location>
        <begin position="58"/>
        <end position="78"/>
    </location>
</feature>
<dbReference type="EMBL" id="BAAADJ010000061">
    <property type="protein sequence ID" value="GAA0342738.1"/>
    <property type="molecule type" value="Genomic_DNA"/>
</dbReference>
<dbReference type="InterPro" id="IPR014233">
    <property type="entry name" value="QoxB"/>
</dbReference>
<comment type="cofactor">
    <cofactor evidence="20">
        <name>Cu cation</name>
        <dbReference type="ChEBI" id="CHEBI:23378"/>
    </cofactor>
    <text evidence="20">Binds a copper B center.</text>
</comment>
<comment type="caution">
    <text evidence="22">The sequence shown here is derived from an EMBL/GenBank/DDBJ whole genome shotgun (WGS) entry which is preliminary data.</text>
</comment>
<feature type="domain" description="Cytochrome oxidase subunit I profile" evidence="21">
    <location>
        <begin position="38"/>
        <end position="554"/>
    </location>
</feature>
<evidence type="ECO:0000256" key="3">
    <source>
        <dbReference type="ARBA" id="ARBA00004673"/>
    </source>
</evidence>
<dbReference type="PRINTS" id="PR01165">
    <property type="entry name" value="CYCOXIDASEI"/>
</dbReference>
<dbReference type="Pfam" id="PF00115">
    <property type="entry name" value="COX1"/>
    <property type="match status" value="1"/>
</dbReference>
<gene>
    <name evidence="22" type="primary">qoxB</name>
    <name evidence="22" type="ORF">GCM10008967_36490</name>
</gene>
<dbReference type="CDD" id="cd01662">
    <property type="entry name" value="Ubiquinol_Oxidase_I"/>
    <property type="match status" value="1"/>
</dbReference>
<keyword evidence="23" id="KW-1185">Reference proteome</keyword>
<comment type="function">
    <text evidence="20">Catalyzes quinol oxidation with the concomitant reduction of oxygen to water.</text>
</comment>
<evidence type="ECO:0000256" key="20">
    <source>
        <dbReference type="RuleBase" id="RU367144"/>
    </source>
</evidence>